<dbReference type="InterPro" id="IPR036638">
    <property type="entry name" value="HLH_DNA-bd_sf"/>
</dbReference>
<evidence type="ECO:0000259" key="7">
    <source>
        <dbReference type="PROSITE" id="PS50888"/>
    </source>
</evidence>
<feature type="domain" description="BHLH" evidence="7">
    <location>
        <begin position="134"/>
        <end position="190"/>
    </location>
</feature>
<dbReference type="Proteomes" id="UP000800235">
    <property type="component" value="Unassembled WGS sequence"/>
</dbReference>
<evidence type="ECO:0000256" key="4">
    <source>
        <dbReference type="ARBA" id="ARBA00023163"/>
    </source>
</evidence>
<organism evidence="8 9">
    <name type="scientific">Tothia fuscella</name>
    <dbReference type="NCBI Taxonomy" id="1048955"/>
    <lineage>
        <taxon>Eukaryota</taxon>
        <taxon>Fungi</taxon>
        <taxon>Dikarya</taxon>
        <taxon>Ascomycota</taxon>
        <taxon>Pezizomycotina</taxon>
        <taxon>Dothideomycetes</taxon>
        <taxon>Pleosporomycetidae</taxon>
        <taxon>Venturiales</taxon>
        <taxon>Cylindrosympodiaceae</taxon>
        <taxon>Tothia</taxon>
    </lineage>
</organism>
<evidence type="ECO:0000256" key="2">
    <source>
        <dbReference type="ARBA" id="ARBA00023125"/>
    </source>
</evidence>
<name>A0A9P4TRV6_9PEZI</name>
<dbReference type="GO" id="GO:0045944">
    <property type="term" value="P:positive regulation of transcription by RNA polymerase II"/>
    <property type="evidence" value="ECO:0007669"/>
    <property type="project" value="TreeGrafter"/>
</dbReference>
<gene>
    <name evidence="8" type="ORF">EJ08DRAFT_703780</name>
</gene>
<evidence type="ECO:0000256" key="6">
    <source>
        <dbReference type="SAM" id="MobiDB-lite"/>
    </source>
</evidence>
<dbReference type="PANTHER" id="PTHR10328">
    <property type="entry name" value="PROTEIN MAX MYC-ASSOCIATED FACTOR X"/>
    <property type="match status" value="1"/>
</dbReference>
<dbReference type="SMART" id="SM00353">
    <property type="entry name" value="HLH"/>
    <property type="match status" value="1"/>
</dbReference>
<dbReference type="EMBL" id="MU007175">
    <property type="protein sequence ID" value="KAF2415912.1"/>
    <property type="molecule type" value="Genomic_DNA"/>
</dbReference>
<feature type="compositionally biased region" description="Basic residues" evidence="6">
    <location>
        <begin position="119"/>
        <end position="128"/>
    </location>
</feature>
<reference evidence="8" key="1">
    <citation type="journal article" date="2020" name="Stud. Mycol.">
        <title>101 Dothideomycetes genomes: a test case for predicting lifestyles and emergence of pathogens.</title>
        <authorList>
            <person name="Haridas S."/>
            <person name="Albert R."/>
            <person name="Binder M."/>
            <person name="Bloem J."/>
            <person name="Labutti K."/>
            <person name="Salamov A."/>
            <person name="Andreopoulos B."/>
            <person name="Baker S."/>
            <person name="Barry K."/>
            <person name="Bills G."/>
            <person name="Bluhm B."/>
            <person name="Cannon C."/>
            <person name="Castanera R."/>
            <person name="Culley D."/>
            <person name="Daum C."/>
            <person name="Ezra D."/>
            <person name="Gonzalez J."/>
            <person name="Henrissat B."/>
            <person name="Kuo A."/>
            <person name="Liang C."/>
            <person name="Lipzen A."/>
            <person name="Lutzoni F."/>
            <person name="Magnuson J."/>
            <person name="Mondo S."/>
            <person name="Nolan M."/>
            <person name="Ohm R."/>
            <person name="Pangilinan J."/>
            <person name="Park H.-J."/>
            <person name="Ramirez L."/>
            <person name="Alfaro M."/>
            <person name="Sun H."/>
            <person name="Tritt A."/>
            <person name="Yoshinaga Y."/>
            <person name="Zwiers L.-H."/>
            <person name="Turgeon B."/>
            <person name="Goodwin S."/>
            <person name="Spatafora J."/>
            <person name="Crous P."/>
            <person name="Grigoriev I."/>
        </authorList>
    </citation>
    <scope>NUCLEOTIDE SEQUENCE</scope>
    <source>
        <strain evidence="8">CBS 130266</strain>
    </source>
</reference>
<keyword evidence="5" id="KW-0539">Nucleus</keyword>
<dbReference type="InterPro" id="IPR011598">
    <property type="entry name" value="bHLH_dom"/>
</dbReference>
<dbReference type="GO" id="GO:0003677">
    <property type="term" value="F:DNA binding"/>
    <property type="evidence" value="ECO:0007669"/>
    <property type="project" value="UniProtKB-KW"/>
</dbReference>
<feature type="region of interest" description="Disordered" evidence="6">
    <location>
        <begin position="74"/>
        <end position="140"/>
    </location>
</feature>
<keyword evidence="1" id="KW-0805">Transcription regulation</keyword>
<comment type="caution">
    <text evidence="8">The sequence shown here is derived from an EMBL/GenBank/DDBJ whole genome shotgun (WGS) entry which is preliminary data.</text>
</comment>
<dbReference type="PROSITE" id="PS50888">
    <property type="entry name" value="BHLH"/>
    <property type="match status" value="1"/>
</dbReference>
<evidence type="ECO:0000256" key="5">
    <source>
        <dbReference type="ARBA" id="ARBA00023242"/>
    </source>
</evidence>
<keyword evidence="3" id="KW-0010">Activator</keyword>
<evidence type="ECO:0000313" key="9">
    <source>
        <dbReference type="Proteomes" id="UP000800235"/>
    </source>
</evidence>
<feature type="compositionally biased region" description="Low complexity" evidence="6">
    <location>
        <begin position="94"/>
        <end position="112"/>
    </location>
</feature>
<accession>A0A9P4TRV6</accession>
<keyword evidence="9" id="KW-1185">Reference proteome</keyword>
<evidence type="ECO:0000256" key="3">
    <source>
        <dbReference type="ARBA" id="ARBA00023159"/>
    </source>
</evidence>
<dbReference type="SUPFAM" id="SSF47459">
    <property type="entry name" value="HLH, helix-loop-helix DNA-binding domain"/>
    <property type="match status" value="1"/>
</dbReference>
<evidence type="ECO:0000256" key="1">
    <source>
        <dbReference type="ARBA" id="ARBA00023015"/>
    </source>
</evidence>
<sequence length="208" mass="23183">MDAMDELDASYFQSETPDWVQDTDYWLQDSVYSYTPSLFSSPNNNNIGDIYPELEWDESYRDTVVSSASTASNLSNVVEDSDPIQTTTESPEASPFSLSPPTSPHTPSAKTPCPTTGVAKRRGGRPRFSKPSASARIPHHQVEQKYRDGLNSAIEQLRMSVPSTAQWEKTDPRASKATVLACAIDYIQEIEGERDKLVEKIDNMRAMI</sequence>
<dbReference type="Gene3D" id="4.10.280.10">
    <property type="entry name" value="Helix-loop-helix DNA-binding domain"/>
    <property type="match status" value="1"/>
</dbReference>
<proteinExistence type="predicted"/>
<dbReference type="PANTHER" id="PTHR10328:SF3">
    <property type="entry name" value="PROTEIN MAX"/>
    <property type="match status" value="1"/>
</dbReference>
<evidence type="ECO:0000313" key="8">
    <source>
        <dbReference type="EMBL" id="KAF2415912.1"/>
    </source>
</evidence>
<keyword evidence="4" id="KW-0804">Transcription</keyword>
<dbReference type="GO" id="GO:0003700">
    <property type="term" value="F:DNA-binding transcription factor activity"/>
    <property type="evidence" value="ECO:0007669"/>
    <property type="project" value="TreeGrafter"/>
</dbReference>
<dbReference type="AlphaFoldDB" id="A0A9P4TRV6"/>
<dbReference type="OrthoDB" id="2133190at2759"/>
<dbReference type="Pfam" id="PF00010">
    <property type="entry name" value="HLH"/>
    <property type="match status" value="1"/>
</dbReference>
<feature type="compositionally biased region" description="Polar residues" evidence="6">
    <location>
        <begin position="74"/>
        <end position="91"/>
    </location>
</feature>
<keyword evidence="2" id="KW-0238">DNA-binding</keyword>
<protein>
    <recommendedName>
        <fullName evidence="7">BHLH domain-containing protein</fullName>
    </recommendedName>
</protein>
<dbReference type="GO" id="GO:0046983">
    <property type="term" value="F:protein dimerization activity"/>
    <property type="evidence" value="ECO:0007669"/>
    <property type="project" value="InterPro"/>
</dbReference>
<dbReference type="CDD" id="cd11395">
    <property type="entry name" value="bHLHzip_SREBP_like"/>
    <property type="match status" value="1"/>
</dbReference>
<dbReference type="GO" id="GO:0090575">
    <property type="term" value="C:RNA polymerase II transcription regulator complex"/>
    <property type="evidence" value="ECO:0007669"/>
    <property type="project" value="TreeGrafter"/>
</dbReference>